<keyword evidence="3" id="KW-0812">Transmembrane</keyword>
<feature type="transmembrane region" description="Helical" evidence="3">
    <location>
        <begin position="78"/>
        <end position="104"/>
    </location>
</feature>
<name>A0A4Z1J6V0_9HELO</name>
<evidence type="ECO:0000256" key="1">
    <source>
        <dbReference type="ARBA" id="ARBA00008858"/>
    </source>
</evidence>
<accession>A0A4Z1J6V0</accession>
<dbReference type="InterPro" id="IPR051236">
    <property type="entry name" value="HAT_RTT109-like"/>
</dbReference>
<dbReference type="EMBL" id="PQXJ01000045">
    <property type="protein sequence ID" value="TGO67292.1"/>
    <property type="molecule type" value="Genomic_DNA"/>
</dbReference>
<organism evidence="4 5">
    <name type="scientific">Botryotinia narcissicola</name>
    <dbReference type="NCBI Taxonomy" id="278944"/>
    <lineage>
        <taxon>Eukaryota</taxon>
        <taxon>Fungi</taxon>
        <taxon>Dikarya</taxon>
        <taxon>Ascomycota</taxon>
        <taxon>Pezizomycotina</taxon>
        <taxon>Leotiomycetes</taxon>
        <taxon>Helotiales</taxon>
        <taxon>Sclerotiniaceae</taxon>
        <taxon>Botryotinia</taxon>
    </lineage>
</organism>
<dbReference type="PANTHER" id="PTHR31571:SF1">
    <property type="entry name" value="ALTERED INHERITANCE OF MITOCHONDRIA PROTEIN 6"/>
    <property type="match status" value="1"/>
</dbReference>
<evidence type="ECO:0000313" key="5">
    <source>
        <dbReference type="Proteomes" id="UP000297452"/>
    </source>
</evidence>
<dbReference type="GO" id="GO:0006629">
    <property type="term" value="P:lipid metabolic process"/>
    <property type="evidence" value="ECO:0007669"/>
    <property type="project" value="InterPro"/>
</dbReference>
<comment type="similarity">
    <text evidence="1">Belongs to the AIM6 family.</text>
</comment>
<dbReference type="AlphaFoldDB" id="A0A4Z1J6V0"/>
<dbReference type="SUPFAM" id="SSF51695">
    <property type="entry name" value="PLC-like phosphodiesterases"/>
    <property type="match status" value="1"/>
</dbReference>
<keyword evidence="3" id="KW-0472">Membrane</keyword>
<proteinExistence type="inferred from homology"/>
<dbReference type="InterPro" id="IPR017946">
    <property type="entry name" value="PLC-like_Pdiesterase_TIM-brl"/>
</dbReference>
<comment type="caution">
    <text evidence="4">The sequence shown here is derived from an EMBL/GenBank/DDBJ whole genome shotgun (WGS) entry which is preliminary data.</text>
</comment>
<evidence type="ECO:0000256" key="3">
    <source>
        <dbReference type="SAM" id="Phobius"/>
    </source>
</evidence>
<sequence length="388" mass="43700">MTYSQPGMQSCQVLIIVRELTSSDSTEDHQSEISSASTVSTFEYGSDTSCSTVQSKRTARRRVCIQTERGNIIIHRKWLFISAFLFVVGILPVLIWLSLALTLARPTTPRFLLNRASTIINDWTAPKDSLNLLSPWDPDFTQGIIPIPCHSHNDYMRAVPLFEALAAGCTSIEADIHLSTQAESRDLLVGHNTNSLTQERTLQSLYIGPLLEILENINERITVSNDTVKDWNGVFQSRPSTTLTLLLEFKSDGIELWPHVIQQLESLRIKGWLTYWDSSSGIHWAPIIIVASGNAHFDVLKANTTYRDIFYDAPLTDISNPIYNITNSYYASTSITKALGTQWPWRFSSAQLHRISSQITAANEKGLKARYWNTPAWPITFQDYITGV</sequence>
<reference evidence="4 5" key="1">
    <citation type="submission" date="2017-12" db="EMBL/GenBank/DDBJ databases">
        <title>Comparative genomics of Botrytis spp.</title>
        <authorList>
            <person name="Valero-Jimenez C.A."/>
            <person name="Tapia P."/>
            <person name="Veloso J."/>
            <person name="Silva-Moreno E."/>
            <person name="Staats M."/>
            <person name="Valdes J.H."/>
            <person name="Van Kan J.A.L."/>
        </authorList>
    </citation>
    <scope>NUCLEOTIDE SEQUENCE [LARGE SCALE GENOMIC DNA]</scope>
    <source>
        <strain evidence="4 5">MUCL2120</strain>
    </source>
</reference>
<keyword evidence="3" id="KW-1133">Transmembrane helix</keyword>
<dbReference type="GO" id="GO:0008081">
    <property type="term" value="F:phosphoric diester hydrolase activity"/>
    <property type="evidence" value="ECO:0007669"/>
    <property type="project" value="InterPro"/>
</dbReference>
<gene>
    <name evidence="4" type="ORF">BOTNAR_0045g00360</name>
</gene>
<evidence type="ECO:0000313" key="4">
    <source>
        <dbReference type="EMBL" id="TGO67292.1"/>
    </source>
</evidence>
<protein>
    <recommendedName>
        <fullName evidence="2">Altered inheritance of mitochondria protein 6</fullName>
    </recommendedName>
</protein>
<dbReference type="OrthoDB" id="4153866at2759"/>
<keyword evidence="5" id="KW-1185">Reference proteome</keyword>
<evidence type="ECO:0000256" key="2">
    <source>
        <dbReference type="ARBA" id="ARBA00014286"/>
    </source>
</evidence>
<dbReference type="PANTHER" id="PTHR31571">
    <property type="entry name" value="ALTERED INHERITANCE OF MITOCHONDRIA PROTEIN 6"/>
    <property type="match status" value="1"/>
</dbReference>
<dbReference type="STRING" id="278944.A0A4Z1J6V0"/>
<dbReference type="Proteomes" id="UP000297452">
    <property type="component" value="Unassembled WGS sequence"/>
</dbReference>